<evidence type="ECO:0000256" key="1">
    <source>
        <dbReference type="SAM" id="Coils"/>
    </source>
</evidence>
<keyword evidence="4" id="KW-1185">Reference proteome</keyword>
<sequence>MDVLQKILKTQGTNVTIIDLQFQQIQNLDELLSQLANFSNLKELNLNGNRLISLPDDLGLLDTVEVLYLTNNIFTDIVQVVDSLQTMPNLIQLEITLSSKEEEQFIIESLPNLQILNSQKINLDQQLVDESSEQQSQQQSERSMSAQQDITLQQYDLEQMAILYDNIREYKKDEQEDKLFDQQIRTIMLDLQSKVKQNNPDHLTNLYILTAKYNLYEICFKSILKHFKTNDKKLDFIFTKIHDMHLSIFNDLSNVIQNVKLTSKNTSQLQINQKQIDLSQQQPDKSVENRLRQELQELQQINNELEKENKRYLDLLIKHSKGEKVQLSNSENNQKQNDNYQTQLYAKNFQSQNIQQNNNQIFQSKQTQQVNSIPQQLNVRNLTLKQLKDVLNEIYESKHKFDQKCTDSKLPRETMEQHMYTFLNQKYGLKNLIIEWATSIINSVKKYASEDNDVDVFGKILKNECDEEFRFVQTQVKNTMQELLKMYLRGKHPLKHQAEIKEMLNQRINGQLYEEEAVDIIKYMYNQEDSELLLDKLKQYYIVPQKINDRRLTREEQLMLLQEKDKYKMDYQVFQKIILDFQLKSHEKYLKKFIVIFKQMDTDLNGIIDENEFRNLIDALNFDAEDVDIEKYLNIVDPYSHQQITFSQCVTLFSSESVPGSNGQMQILQKISEQ</sequence>
<dbReference type="InterPro" id="IPR001611">
    <property type="entry name" value="Leu-rich_rpt"/>
</dbReference>
<feature type="coiled-coil region" evidence="1">
    <location>
        <begin position="284"/>
        <end position="318"/>
    </location>
</feature>
<dbReference type="OrthoDB" id="2021138at2759"/>
<dbReference type="PROSITE" id="PS50222">
    <property type="entry name" value="EF_HAND_2"/>
    <property type="match status" value="1"/>
</dbReference>
<evidence type="ECO:0000313" key="3">
    <source>
        <dbReference type="EMBL" id="CAD8114980.1"/>
    </source>
</evidence>
<name>A0A8S1QK12_9CILI</name>
<keyword evidence="1" id="KW-0175">Coiled coil</keyword>
<protein>
    <recommendedName>
        <fullName evidence="2">EF-hand domain-containing protein</fullName>
    </recommendedName>
</protein>
<dbReference type="GO" id="GO:0005509">
    <property type="term" value="F:calcium ion binding"/>
    <property type="evidence" value="ECO:0007669"/>
    <property type="project" value="InterPro"/>
</dbReference>
<evidence type="ECO:0000313" key="4">
    <source>
        <dbReference type="Proteomes" id="UP000692954"/>
    </source>
</evidence>
<dbReference type="PROSITE" id="PS51450">
    <property type="entry name" value="LRR"/>
    <property type="match status" value="1"/>
</dbReference>
<reference evidence="3" key="1">
    <citation type="submission" date="2021-01" db="EMBL/GenBank/DDBJ databases">
        <authorList>
            <consortium name="Genoscope - CEA"/>
            <person name="William W."/>
        </authorList>
    </citation>
    <scope>NUCLEOTIDE SEQUENCE</scope>
</reference>
<organism evidence="3 4">
    <name type="scientific">Paramecium sonneborni</name>
    <dbReference type="NCBI Taxonomy" id="65129"/>
    <lineage>
        <taxon>Eukaryota</taxon>
        <taxon>Sar</taxon>
        <taxon>Alveolata</taxon>
        <taxon>Ciliophora</taxon>
        <taxon>Intramacronucleata</taxon>
        <taxon>Oligohymenophorea</taxon>
        <taxon>Peniculida</taxon>
        <taxon>Parameciidae</taxon>
        <taxon>Paramecium</taxon>
    </lineage>
</organism>
<comment type="caution">
    <text evidence="3">The sequence shown here is derived from an EMBL/GenBank/DDBJ whole genome shotgun (WGS) entry which is preliminary data.</text>
</comment>
<feature type="domain" description="EF-hand" evidence="2">
    <location>
        <begin position="588"/>
        <end position="623"/>
    </location>
</feature>
<dbReference type="EMBL" id="CAJJDN010000107">
    <property type="protein sequence ID" value="CAD8114980.1"/>
    <property type="molecule type" value="Genomic_DNA"/>
</dbReference>
<dbReference type="Proteomes" id="UP000692954">
    <property type="component" value="Unassembled WGS sequence"/>
</dbReference>
<accession>A0A8S1QK12</accession>
<dbReference type="InterPro" id="IPR002048">
    <property type="entry name" value="EF_hand_dom"/>
</dbReference>
<dbReference type="AlphaFoldDB" id="A0A8S1QK12"/>
<gene>
    <name evidence="3" type="ORF">PSON_ATCC_30995.1.T1070080</name>
</gene>
<dbReference type="PANTHER" id="PTHR16306">
    <property type="entry name" value="TRANSLIN-ASSOCIATED FACTOR X-INTERACTING PROTEIN 1"/>
    <property type="match status" value="1"/>
</dbReference>
<proteinExistence type="predicted"/>
<dbReference type="PANTHER" id="PTHR16306:SF1">
    <property type="entry name" value="CHROMOSOME UNDETERMINED SCAFFOLD_7, WHOLE GENOME SHOTGUN SEQUENCE"/>
    <property type="match status" value="1"/>
</dbReference>
<evidence type="ECO:0000259" key="2">
    <source>
        <dbReference type="PROSITE" id="PS50222"/>
    </source>
</evidence>
<dbReference type="GO" id="GO:0005737">
    <property type="term" value="C:cytoplasm"/>
    <property type="evidence" value="ECO:0007669"/>
    <property type="project" value="TreeGrafter"/>
</dbReference>